<feature type="transmembrane region" description="Helical" evidence="1">
    <location>
        <begin position="131"/>
        <end position="152"/>
    </location>
</feature>
<dbReference type="EMBL" id="CP086239">
    <property type="protein sequence ID" value="WAG60913.1"/>
    <property type="molecule type" value="Genomic_DNA"/>
</dbReference>
<gene>
    <name evidence="2" type="ORF">LL038_01280</name>
</gene>
<evidence type="ECO:0000313" key="2">
    <source>
        <dbReference type="EMBL" id="WAG60913.1"/>
    </source>
</evidence>
<proteinExistence type="predicted"/>
<name>A0AA47EIM5_9CLOT</name>
<evidence type="ECO:0000256" key="1">
    <source>
        <dbReference type="SAM" id="Phobius"/>
    </source>
</evidence>
<accession>A0AA47EIM5</accession>
<organism evidence="2 3">
    <name type="scientific">Clostridium estertheticum</name>
    <dbReference type="NCBI Taxonomy" id="238834"/>
    <lineage>
        <taxon>Bacteria</taxon>
        <taxon>Bacillati</taxon>
        <taxon>Bacillota</taxon>
        <taxon>Clostridia</taxon>
        <taxon>Eubacteriales</taxon>
        <taxon>Clostridiaceae</taxon>
        <taxon>Clostridium</taxon>
    </lineage>
</organism>
<dbReference type="RefSeq" id="WP_216119679.1">
    <property type="nucleotide sequence ID" value="NZ_CP086239.1"/>
</dbReference>
<reference evidence="2" key="1">
    <citation type="submission" date="2021-11" db="EMBL/GenBank/DDBJ databases">
        <title>Clostridia strains as spoilage organisms.</title>
        <authorList>
            <person name="Wambui J."/>
            <person name="Stevens M.J.A."/>
            <person name="Stephan R."/>
        </authorList>
    </citation>
    <scope>NUCLEOTIDE SEQUENCE</scope>
    <source>
        <strain evidence="2">CF009</strain>
    </source>
</reference>
<evidence type="ECO:0000313" key="3">
    <source>
        <dbReference type="Proteomes" id="UP001164733"/>
    </source>
</evidence>
<dbReference type="Proteomes" id="UP001164733">
    <property type="component" value="Chromosome"/>
</dbReference>
<keyword evidence="1" id="KW-1133">Transmembrane helix</keyword>
<keyword evidence="1" id="KW-0812">Transmembrane</keyword>
<keyword evidence="1" id="KW-0472">Membrane</keyword>
<sequence>MEGEICVDAKVNALKFETLKESQNKIAEIQQLHDSRITILEKNSLLMTSEFANLKQNQDKQSILMLELDKSSTEKNDKMFDKVLVAQQKTEENSAKKLDEMSTLQNSYLTQIIQSQNTTKQNKFELTKAKLGIICAGIGGFMAIVLFVLSVIF</sequence>
<protein>
    <submittedName>
        <fullName evidence="2">Uncharacterized protein</fullName>
    </submittedName>
</protein>
<dbReference type="AlphaFoldDB" id="A0AA47EIM5"/>